<evidence type="ECO:0000313" key="2">
    <source>
        <dbReference type="Proteomes" id="UP000807716"/>
    </source>
</evidence>
<comment type="caution">
    <text evidence="1">The sequence shown here is derived from an EMBL/GenBank/DDBJ whole genome shotgun (WGS) entry which is preliminary data.</text>
</comment>
<gene>
    <name evidence="1" type="ORF">DFQ27_009411</name>
</gene>
<feature type="non-terminal residue" evidence="1">
    <location>
        <position position="67"/>
    </location>
</feature>
<proteinExistence type="predicted"/>
<organism evidence="1 2">
    <name type="scientific">Actinomortierella ambigua</name>
    <dbReference type="NCBI Taxonomy" id="1343610"/>
    <lineage>
        <taxon>Eukaryota</taxon>
        <taxon>Fungi</taxon>
        <taxon>Fungi incertae sedis</taxon>
        <taxon>Mucoromycota</taxon>
        <taxon>Mortierellomycotina</taxon>
        <taxon>Mortierellomycetes</taxon>
        <taxon>Mortierellales</taxon>
        <taxon>Mortierellaceae</taxon>
        <taxon>Actinomortierella</taxon>
    </lineage>
</organism>
<dbReference type="AlphaFoldDB" id="A0A9P6PQ25"/>
<accession>A0A9P6PQ25</accession>
<dbReference type="EMBL" id="JAAAJB010000860">
    <property type="protein sequence ID" value="KAG0250444.1"/>
    <property type="molecule type" value="Genomic_DNA"/>
</dbReference>
<keyword evidence="2" id="KW-1185">Reference proteome</keyword>
<dbReference type="Proteomes" id="UP000807716">
    <property type="component" value="Unassembled WGS sequence"/>
</dbReference>
<reference evidence="1" key="1">
    <citation type="journal article" date="2020" name="Fungal Divers.">
        <title>Resolving the Mortierellaceae phylogeny through synthesis of multi-gene phylogenetics and phylogenomics.</title>
        <authorList>
            <person name="Vandepol N."/>
            <person name="Liber J."/>
            <person name="Desiro A."/>
            <person name="Na H."/>
            <person name="Kennedy M."/>
            <person name="Barry K."/>
            <person name="Grigoriev I.V."/>
            <person name="Miller A.N."/>
            <person name="O'Donnell K."/>
            <person name="Stajich J.E."/>
            <person name="Bonito G."/>
        </authorList>
    </citation>
    <scope>NUCLEOTIDE SEQUENCE</scope>
    <source>
        <strain evidence="1">BC1065</strain>
    </source>
</reference>
<name>A0A9P6PQ25_9FUNG</name>
<sequence length="67" mass="7149">MLFSERQGTASSLGAWCLKYLECQSTASTWVPIPCSKHSAPARHTVDASISRTKASVTTPLATLAEP</sequence>
<evidence type="ECO:0000313" key="1">
    <source>
        <dbReference type="EMBL" id="KAG0250444.1"/>
    </source>
</evidence>
<protein>
    <submittedName>
        <fullName evidence="1">Uncharacterized protein</fullName>
    </submittedName>
</protein>